<organism evidence="2 4">
    <name type="scientific">Yersinia aldovae</name>
    <dbReference type="NCBI Taxonomy" id="29483"/>
    <lineage>
        <taxon>Bacteria</taxon>
        <taxon>Pseudomonadati</taxon>
        <taxon>Pseudomonadota</taxon>
        <taxon>Gammaproteobacteria</taxon>
        <taxon>Enterobacterales</taxon>
        <taxon>Yersiniaceae</taxon>
        <taxon>Yersinia</taxon>
    </lineage>
</organism>
<dbReference type="Proteomes" id="UP000038647">
    <property type="component" value="Unassembled WGS sequence"/>
</dbReference>
<dbReference type="RefSeq" id="WP_042839954.1">
    <property type="nucleotide sequence ID" value="NZ_CABHPY010000209.1"/>
</dbReference>
<dbReference type="InterPro" id="IPR047754">
    <property type="entry name" value="T3SS_SctI-like"/>
</dbReference>
<dbReference type="Pfam" id="PF09392">
    <property type="entry name" value="T3SS_needle_F"/>
    <property type="match status" value="1"/>
</dbReference>
<dbReference type="EMBL" id="CQEJ01000023">
    <property type="protein sequence ID" value="CNL57670.1"/>
    <property type="molecule type" value="Genomic_DNA"/>
</dbReference>
<dbReference type="Proteomes" id="UP000041595">
    <property type="component" value="Unassembled WGS sequence"/>
</dbReference>
<dbReference type="SUPFAM" id="SSF140129">
    <property type="entry name" value="MxiH-like"/>
    <property type="match status" value="1"/>
</dbReference>
<reference evidence="2 4" key="1">
    <citation type="submission" date="2015-03" db="EMBL/GenBank/DDBJ databases">
        <authorList>
            <person name="Murphy D."/>
        </authorList>
    </citation>
    <scope>NUCLEOTIDE SEQUENCE [LARGE SCALE GENOMIC DNA]</scope>
    <source>
        <strain evidence="2 4">IP06005</strain>
    </source>
</reference>
<evidence type="ECO:0000313" key="4">
    <source>
        <dbReference type="Proteomes" id="UP000041595"/>
    </source>
</evidence>
<dbReference type="InterPro" id="IPR037203">
    <property type="entry name" value="T3SS_needle-like_sf"/>
</dbReference>
<dbReference type="STRING" id="1453495.AT01_1850"/>
<name>A0A0T9UP75_YERAL</name>
<protein>
    <submittedName>
        <fullName evidence="1 2">Virulence associated protein</fullName>
    </submittedName>
</protein>
<dbReference type="EMBL" id="CQEH01000020">
    <property type="protein sequence ID" value="CNL55023.1"/>
    <property type="molecule type" value="Genomic_DNA"/>
</dbReference>
<dbReference type="eggNOG" id="ENOG5031J12">
    <property type="taxonomic scope" value="Bacteria"/>
</dbReference>
<evidence type="ECO:0000313" key="3">
    <source>
        <dbReference type="Proteomes" id="UP000038647"/>
    </source>
</evidence>
<keyword evidence="3" id="KW-1185">Reference proteome</keyword>
<accession>A0A0T9UP75</accession>
<evidence type="ECO:0000313" key="1">
    <source>
        <dbReference type="EMBL" id="CNL55023.1"/>
    </source>
</evidence>
<sequence length="100" mass="10727">MSMFINISPAVQPMVEQNIAAIAPSGSVEDRVRNMFANYSVHASQEKAAITNKANTVDVSNPAELLQLQNRIGNYSLSINLISTLTHKGASAIDSVLKAQ</sequence>
<proteinExistence type="predicted"/>
<dbReference type="GO" id="GO:0015031">
    <property type="term" value="P:protein transport"/>
    <property type="evidence" value="ECO:0007669"/>
    <property type="project" value="InterPro"/>
</dbReference>
<reference evidence="1 3" key="2">
    <citation type="submission" date="2015-03" db="EMBL/GenBank/DDBJ databases">
        <authorList>
            <consortium name="Pathogen Informatics"/>
            <person name="Murphy D."/>
        </authorList>
    </citation>
    <scope>NUCLEOTIDE SEQUENCE [LARGE SCALE GENOMIC DNA]</scope>
    <source>
        <strain evidence="1 3">IP08791</strain>
    </source>
</reference>
<dbReference type="AlphaFoldDB" id="A0A0T9UP75"/>
<dbReference type="InterPro" id="IPR021123">
    <property type="entry name" value="T3SS_needle-like"/>
</dbReference>
<evidence type="ECO:0000313" key="2">
    <source>
        <dbReference type="EMBL" id="CNL57670.1"/>
    </source>
</evidence>
<gene>
    <name evidence="2" type="primary">ysaI</name>
    <name evidence="2" type="ORF">ERS137965_03417</name>
    <name evidence="1" type="ORF">ERS137966_03550</name>
</gene>
<dbReference type="NCBIfam" id="NF038054">
    <property type="entry name" value="T3SS_SctI"/>
    <property type="match status" value="1"/>
</dbReference>